<evidence type="ECO:0000313" key="11">
    <source>
        <dbReference type="EMBL" id="GAG86147.1"/>
    </source>
</evidence>
<reference evidence="11" key="1">
    <citation type="journal article" date="2014" name="Front. Microbiol.">
        <title>High frequency of phylogenetically diverse reductive dehalogenase-homologous genes in deep subseafloor sedimentary metagenomes.</title>
        <authorList>
            <person name="Kawai M."/>
            <person name="Futagami T."/>
            <person name="Toyoda A."/>
            <person name="Takaki Y."/>
            <person name="Nishi S."/>
            <person name="Hori S."/>
            <person name="Arai W."/>
            <person name="Tsubouchi T."/>
            <person name="Morono Y."/>
            <person name="Uchiyama I."/>
            <person name="Ito T."/>
            <person name="Fujiyama A."/>
            <person name="Inagaki F."/>
            <person name="Takami H."/>
        </authorList>
    </citation>
    <scope>NUCLEOTIDE SEQUENCE</scope>
    <source>
        <strain evidence="11">Expedition CK06-06</strain>
    </source>
</reference>
<keyword evidence="4" id="KW-0378">Hydrolase</keyword>
<organism evidence="11">
    <name type="scientific">marine sediment metagenome</name>
    <dbReference type="NCBI Taxonomy" id="412755"/>
    <lineage>
        <taxon>unclassified sequences</taxon>
        <taxon>metagenomes</taxon>
        <taxon>ecological metagenomes</taxon>
    </lineage>
</organism>
<comment type="caution">
    <text evidence="11">The sequence shown here is derived from an EMBL/GenBank/DDBJ whole genome shotgun (WGS) entry which is preliminary data.</text>
</comment>
<dbReference type="GO" id="GO:0016616">
    <property type="term" value="F:oxidoreductase activity, acting on the CH-OH group of donors, NAD or NADP as acceptor"/>
    <property type="evidence" value="ECO:0007669"/>
    <property type="project" value="InterPro"/>
</dbReference>
<evidence type="ECO:0000256" key="3">
    <source>
        <dbReference type="ARBA" id="ARBA00022723"/>
    </source>
</evidence>
<evidence type="ECO:0000256" key="5">
    <source>
        <dbReference type="ARBA" id="ARBA00023027"/>
    </source>
</evidence>
<dbReference type="PANTHER" id="PTHR32092">
    <property type="entry name" value="6-PHOSPHO-BETA-GLUCOSIDASE-RELATED"/>
    <property type="match status" value="1"/>
</dbReference>
<keyword evidence="5" id="KW-0520">NAD</keyword>
<comment type="cofactor">
    <cofactor evidence="2">
        <name>Mn(2+)</name>
        <dbReference type="ChEBI" id="CHEBI:29035"/>
    </cofactor>
</comment>
<feature type="non-terminal residue" evidence="11">
    <location>
        <position position="1"/>
    </location>
</feature>
<dbReference type="GO" id="GO:0005975">
    <property type="term" value="P:carbohydrate metabolic process"/>
    <property type="evidence" value="ECO:0007669"/>
    <property type="project" value="InterPro"/>
</dbReference>
<dbReference type="InterPro" id="IPR022616">
    <property type="entry name" value="Glyco_hydro_4_C"/>
</dbReference>
<dbReference type="InterPro" id="IPR001088">
    <property type="entry name" value="Glyco_hydro_4"/>
</dbReference>
<feature type="compositionally biased region" description="Basic and acidic residues" evidence="9">
    <location>
        <begin position="1"/>
        <end position="10"/>
    </location>
</feature>
<dbReference type="EMBL" id="BART01019435">
    <property type="protein sequence ID" value="GAG86147.1"/>
    <property type="molecule type" value="Genomic_DNA"/>
</dbReference>
<keyword evidence="6" id="KW-0464">Manganese</keyword>
<sequence>SAYRSMDRREARKWKPKDPFDDQMSPAAIDMYKFYGRMPIGDSSRNGSWKYHYNLGAKKKWYGEPWGGVDSDLGWAWYQENHLKASTDKSFKFASDQSIDLLKEFPPEVKSGEQHIQFIDALVNGGQERFVLNIPNKGPVIPGIPEDVVVEVPVIVDQKGIHPEEINPPIPKRIMNMYLAPRMLRMEWALEALVSGDKRILQEILIRDPRTKSFEQAEAVVEEILALPFNKEMKKHYENKK</sequence>
<feature type="region of interest" description="Disordered" evidence="9">
    <location>
        <begin position="1"/>
        <end position="21"/>
    </location>
</feature>
<evidence type="ECO:0000259" key="10">
    <source>
        <dbReference type="Pfam" id="PF11975"/>
    </source>
</evidence>
<keyword evidence="7" id="KW-0119">Carbohydrate metabolism</keyword>
<evidence type="ECO:0000256" key="9">
    <source>
        <dbReference type="SAM" id="MobiDB-lite"/>
    </source>
</evidence>
<evidence type="ECO:0000256" key="7">
    <source>
        <dbReference type="ARBA" id="ARBA00023277"/>
    </source>
</evidence>
<dbReference type="PANTHER" id="PTHR32092:SF4">
    <property type="entry name" value="ALPHA-GLUCOSIDASE"/>
    <property type="match status" value="1"/>
</dbReference>
<proteinExistence type="predicted"/>
<dbReference type="GO" id="GO:0046872">
    <property type="term" value="F:metal ion binding"/>
    <property type="evidence" value="ECO:0007669"/>
    <property type="project" value="UniProtKB-KW"/>
</dbReference>
<evidence type="ECO:0000256" key="4">
    <source>
        <dbReference type="ARBA" id="ARBA00022801"/>
    </source>
</evidence>
<evidence type="ECO:0000256" key="8">
    <source>
        <dbReference type="ARBA" id="ARBA00023295"/>
    </source>
</evidence>
<dbReference type="GO" id="GO:0004553">
    <property type="term" value="F:hydrolase activity, hydrolyzing O-glycosyl compounds"/>
    <property type="evidence" value="ECO:0007669"/>
    <property type="project" value="InterPro"/>
</dbReference>
<protein>
    <recommendedName>
        <fullName evidence="10">Glycosyl hydrolase family 4 C-terminal domain-containing protein</fullName>
    </recommendedName>
</protein>
<gene>
    <name evidence="11" type="ORF">S01H4_36375</name>
</gene>
<keyword evidence="8" id="KW-0326">Glycosidase</keyword>
<accession>X1BYE8</accession>
<evidence type="ECO:0000256" key="1">
    <source>
        <dbReference type="ARBA" id="ARBA00001911"/>
    </source>
</evidence>
<keyword evidence="3" id="KW-0479">Metal-binding</keyword>
<evidence type="ECO:0000256" key="2">
    <source>
        <dbReference type="ARBA" id="ARBA00001936"/>
    </source>
</evidence>
<dbReference type="AlphaFoldDB" id="X1BYE8"/>
<feature type="domain" description="Glycosyl hydrolase family 4 C-terminal" evidence="10">
    <location>
        <begin position="18"/>
        <end position="211"/>
    </location>
</feature>
<comment type="cofactor">
    <cofactor evidence="1">
        <name>NAD(+)</name>
        <dbReference type="ChEBI" id="CHEBI:57540"/>
    </cofactor>
</comment>
<dbReference type="InterPro" id="IPR053715">
    <property type="entry name" value="GH4_Enzyme_sf"/>
</dbReference>
<evidence type="ECO:0000256" key="6">
    <source>
        <dbReference type="ARBA" id="ARBA00023211"/>
    </source>
</evidence>
<dbReference type="SUPFAM" id="SSF56327">
    <property type="entry name" value="LDH C-terminal domain-like"/>
    <property type="match status" value="1"/>
</dbReference>
<dbReference type="Pfam" id="PF11975">
    <property type="entry name" value="Glyco_hydro_4C"/>
    <property type="match status" value="1"/>
</dbReference>
<name>X1BYE8_9ZZZZ</name>
<dbReference type="Gene3D" id="3.90.1820.10">
    <property type="entry name" value="AglA-like glucosidase"/>
    <property type="match status" value="1"/>
</dbReference>
<dbReference type="InterPro" id="IPR015955">
    <property type="entry name" value="Lactate_DH/Glyco_Ohase_4_C"/>
</dbReference>